<keyword evidence="1" id="KW-0732">Signal</keyword>
<sequence length="120" mass="13544">MACLLILLNLPISLPAAPYRIDHDVTPPGRVHFGTSHNLWLGTSSLEGWVWGWDSSGLHQNRSHCFFLEGLKTWKMELESGLWAVDRATSGSRWMVKPERSEVKARGILEAHEILRARGV</sequence>
<dbReference type="AlphaFoldDB" id="A0A8A1M171"/>
<evidence type="ECO:0000313" key="3">
    <source>
        <dbReference type="Proteomes" id="UP000663671"/>
    </source>
</evidence>
<accession>A0A8A1M171</accession>
<dbReference type="VEuPathDB" id="FungiDB:I7I51_07840"/>
<evidence type="ECO:0000313" key="2">
    <source>
        <dbReference type="EMBL" id="QSS58414.1"/>
    </source>
</evidence>
<feature type="chain" id="PRO_5034235220" evidence="1">
    <location>
        <begin position="17"/>
        <end position="120"/>
    </location>
</feature>
<evidence type="ECO:0000256" key="1">
    <source>
        <dbReference type="SAM" id="SignalP"/>
    </source>
</evidence>
<organism evidence="2 3">
    <name type="scientific">Ajellomyces capsulatus</name>
    <name type="common">Darling's disease fungus</name>
    <name type="synonym">Histoplasma capsulatum</name>
    <dbReference type="NCBI Taxonomy" id="5037"/>
    <lineage>
        <taxon>Eukaryota</taxon>
        <taxon>Fungi</taxon>
        <taxon>Dikarya</taxon>
        <taxon>Ascomycota</taxon>
        <taxon>Pezizomycotina</taxon>
        <taxon>Eurotiomycetes</taxon>
        <taxon>Eurotiomycetidae</taxon>
        <taxon>Onygenales</taxon>
        <taxon>Ajellomycetaceae</taxon>
        <taxon>Histoplasma</taxon>
    </lineage>
</organism>
<gene>
    <name evidence="2" type="ORF">I7I51_07840</name>
</gene>
<reference evidence="2" key="1">
    <citation type="submission" date="2021-01" db="EMBL/GenBank/DDBJ databases">
        <title>Chromosome-level genome assembly of a human fungal pathogen reveals clustering of transcriptionally co-regulated genes.</title>
        <authorList>
            <person name="Voorhies M."/>
            <person name="Cohen S."/>
            <person name="Shea T.P."/>
            <person name="Petrus S."/>
            <person name="Munoz J.F."/>
            <person name="Poplawski S."/>
            <person name="Goldman W.E."/>
            <person name="Michael T."/>
            <person name="Cuomo C.A."/>
            <person name="Sil A."/>
            <person name="Beyhan S."/>
        </authorList>
    </citation>
    <scope>NUCLEOTIDE SEQUENCE</scope>
    <source>
        <strain evidence="2">WU24</strain>
    </source>
</reference>
<protein>
    <submittedName>
        <fullName evidence="2">Uncharacterized protein</fullName>
    </submittedName>
</protein>
<dbReference type="EMBL" id="CP069109">
    <property type="protein sequence ID" value="QSS58414.1"/>
    <property type="molecule type" value="Genomic_DNA"/>
</dbReference>
<dbReference type="Proteomes" id="UP000663671">
    <property type="component" value="Chromosome 2"/>
</dbReference>
<feature type="signal peptide" evidence="1">
    <location>
        <begin position="1"/>
        <end position="16"/>
    </location>
</feature>
<proteinExistence type="predicted"/>
<name>A0A8A1M171_AJECA</name>
<dbReference type="OrthoDB" id="10386388at2759"/>